<feature type="compositionally biased region" description="Low complexity" evidence="1">
    <location>
        <begin position="79"/>
        <end position="88"/>
    </location>
</feature>
<dbReference type="EMBL" id="VFRQ01000003">
    <property type="protein sequence ID" value="TPE44920.1"/>
    <property type="molecule type" value="Genomic_DNA"/>
</dbReference>
<feature type="compositionally biased region" description="Basic and acidic residues" evidence="1">
    <location>
        <begin position="94"/>
        <end position="108"/>
    </location>
</feature>
<keyword evidence="2" id="KW-1133">Transmembrane helix</keyword>
<evidence type="ECO:0000256" key="1">
    <source>
        <dbReference type="SAM" id="MobiDB-lite"/>
    </source>
</evidence>
<name>A0A501W980_9BACT</name>
<accession>A0A501W980</accession>
<dbReference type="RefSeq" id="WP_140620945.1">
    <property type="nucleotide sequence ID" value="NZ_VFRQ01000003.1"/>
</dbReference>
<keyword evidence="4" id="KW-1185">Reference proteome</keyword>
<protein>
    <submittedName>
        <fullName evidence="3">Uncharacterized protein</fullName>
    </submittedName>
</protein>
<evidence type="ECO:0000313" key="3">
    <source>
        <dbReference type="EMBL" id="TPE44920.1"/>
    </source>
</evidence>
<gene>
    <name evidence="3" type="ORF">FJM65_07860</name>
</gene>
<keyword evidence="2" id="KW-0472">Membrane</keyword>
<feature type="transmembrane region" description="Helical" evidence="2">
    <location>
        <begin position="137"/>
        <end position="155"/>
    </location>
</feature>
<feature type="region of interest" description="Disordered" evidence="1">
    <location>
        <begin position="79"/>
        <end position="114"/>
    </location>
</feature>
<evidence type="ECO:0000313" key="4">
    <source>
        <dbReference type="Proteomes" id="UP000316727"/>
    </source>
</evidence>
<keyword evidence="2" id="KW-0812">Transmembrane</keyword>
<organism evidence="3 4">
    <name type="scientific">Pontibacter mangrovi</name>
    <dbReference type="NCBI Taxonomy" id="2589816"/>
    <lineage>
        <taxon>Bacteria</taxon>
        <taxon>Pseudomonadati</taxon>
        <taxon>Bacteroidota</taxon>
        <taxon>Cytophagia</taxon>
        <taxon>Cytophagales</taxon>
        <taxon>Hymenobacteraceae</taxon>
        <taxon>Pontibacter</taxon>
    </lineage>
</organism>
<reference evidence="3 4" key="1">
    <citation type="submission" date="2019-06" db="EMBL/GenBank/DDBJ databases">
        <title>A novel bacterium of genus Pontibacter, isolated from marine sediment.</title>
        <authorList>
            <person name="Huang H."/>
            <person name="Mo K."/>
            <person name="Hu Y."/>
        </authorList>
    </citation>
    <scope>NUCLEOTIDE SEQUENCE [LARGE SCALE GENOMIC DNA]</scope>
    <source>
        <strain evidence="3 4">HB172049</strain>
    </source>
</reference>
<proteinExistence type="predicted"/>
<evidence type="ECO:0000256" key="2">
    <source>
        <dbReference type="SAM" id="Phobius"/>
    </source>
</evidence>
<dbReference type="AlphaFoldDB" id="A0A501W980"/>
<dbReference type="PROSITE" id="PS51257">
    <property type="entry name" value="PROKAR_LIPOPROTEIN"/>
    <property type="match status" value="1"/>
</dbReference>
<dbReference type="Proteomes" id="UP000316727">
    <property type="component" value="Unassembled WGS sequence"/>
</dbReference>
<sequence length="166" mass="18083">MRALLFVLILMALVGCNSIQGLFSRSTVAQAKPFVQSVPDTTPTPVVSPNGWQPVRSTPTEIIWLPPLAQPVPRWVKNKNVGNTTVKNSGNTSVKDKSKEKPKVKDSGNADSFNTAKQAGVIGDNSRSDQKKGIPPLLIYIVLALVVLGIIYYIIQRFFRLPRGGS</sequence>
<comment type="caution">
    <text evidence="3">The sequence shown here is derived from an EMBL/GenBank/DDBJ whole genome shotgun (WGS) entry which is preliminary data.</text>
</comment>